<gene>
    <name evidence="1" type="ORF">CLG_B2263</name>
</gene>
<comment type="caution">
    <text evidence="1">The sequence shown here is derived from an EMBL/GenBank/DDBJ whole genome shotgun (WGS) entry which is preliminary data.</text>
</comment>
<evidence type="ECO:0000313" key="1">
    <source>
        <dbReference type="EMBL" id="EES92050.1"/>
    </source>
</evidence>
<sequence length="59" mass="6664">MRCLGKSRYGHSIIITGFSSNKGDLYYCGHTNDVNGGSFRKKVLEKSLLSKVRLIHITY</sequence>
<evidence type="ECO:0000313" key="2">
    <source>
        <dbReference type="Proteomes" id="UP000006160"/>
    </source>
</evidence>
<protein>
    <submittedName>
        <fullName evidence="1">Uncharacterized protein</fullName>
    </submittedName>
</protein>
<dbReference type="Proteomes" id="UP000006160">
    <property type="component" value="Unassembled WGS sequence"/>
</dbReference>
<dbReference type="AlphaFoldDB" id="A0A9P2LM07"/>
<accession>A0A9P2LM07</accession>
<organism evidence="1 2">
    <name type="scientific">Clostridium botulinum D str. 1873</name>
    <dbReference type="NCBI Taxonomy" id="592027"/>
    <lineage>
        <taxon>Bacteria</taxon>
        <taxon>Bacillati</taxon>
        <taxon>Bacillota</taxon>
        <taxon>Clostridia</taxon>
        <taxon>Eubacteriales</taxon>
        <taxon>Clostridiaceae</taxon>
        <taxon>Clostridium</taxon>
    </lineage>
</organism>
<dbReference type="EMBL" id="ACSJ01000005">
    <property type="protein sequence ID" value="EES92050.1"/>
    <property type="molecule type" value="Genomic_DNA"/>
</dbReference>
<name>A0A9P2LM07_CLOBO</name>
<reference evidence="1 2" key="1">
    <citation type="submission" date="2009-10" db="EMBL/GenBank/DDBJ databases">
        <authorList>
            <person name="Shrivastava S."/>
            <person name="Brinkac L.B."/>
            <person name="Brown J.L."/>
            <person name="Bruce D.B."/>
            <person name="Detter C."/>
            <person name="Green L.D."/>
            <person name="Munk C.A."/>
            <person name="Rogers Y.C."/>
            <person name="Tapia R."/>
            <person name="Saunders E.S."/>
            <person name="Sims D.R."/>
            <person name="Smith L.A."/>
            <person name="Smith T.J."/>
            <person name="Sutton G."/>
            <person name="Brettin T."/>
        </authorList>
    </citation>
    <scope>NUCLEOTIDE SEQUENCE [LARGE SCALE GENOMIC DNA]</scope>
    <source>
        <strain evidence="2">D str. 1873</strain>
    </source>
</reference>
<proteinExistence type="predicted"/>
<dbReference type="RefSeq" id="WP_003374813.1">
    <property type="nucleotide sequence ID" value="NZ_ACSJ01000005.1"/>
</dbReference>